<protein>
    <submittedName>
        <fullName evidence="2">Uncharacterized protein</fullName>
    </submittedName>
</protein>
<dbReference type="EMBL" id="CP031041">
    <property type="protein sequence ID" value="QDZ22531.1"/>
    <property type="molecule type" value="Genomic_DNA"/>
</dbReference>
<accession>A0A5B8MQ97</accession>
<sequence>MRKGPSSRHLVLKRRSSAGSSSSLMMSRAREFVEQGVVRRIEALDYKNDFVLRKRVSRMYQAVYEEPLEGRGRCALLRRRLGPILTYQVLRGFREEVVAAKALEVGECPLMMGECVIRHLEMLLHHYALRLRKRGRDPAPRRPGA</sequence>
<feature type="compositionally biased region" description="Basic residues" evidence="1">
    <location>
        <begin position="1"/>
        <end position="16"/>
    </location>
</feature>
<proteinExistence type="predicted"/>
<dbReference type="AlphaFoldDB" id="A0A5B8MQ97"/>
<gene>
    <name evidence="2" type="ORF">A3770_08p50490</name>
</gene>
<evidence type="ECO:0000256" key="1">
    <source>
        <dbReference type="SAM" id="MobiDB-lite"/>
    </source>
</evidence>
<keyword evidence="3" id="KW-1185">Reference proteome</keyword>
<organism evidence="2 3">
    <name type="scientific">Chloropicon primus</name>
    <dbReference type="NCBI Taxonomy" id="1764295"/>
    <lineage>
        <taxon>Eukaryota</taxon>
        <taxon>Viridiplantae</taxon>
        <taxon>Chlorophyta</taxon>
        <taxon>Chloropicophyceae</taxon>
        <taxon>Chloropicales</taxon>
        <taxon>Chloropicaceae</taxon>
        <taxon>Chloropicon</taxon>
    </lineage>
</organism>
<name>A0A5B8MQ97_9CHLO</name>
<feature type="region of interest" description="Disordered" evidence="1">
    <location>
        <begin position="1"/>
        <end position="22"/>
    </location>
</feature>
<dbReference type="Proteomes" id="UP000316726">
    <property type="component" value="Chromosome 8"/>
</dbReference>
<reference evidence="2 3" key="1">
    <citation type="submission" date="2018-07" db="EMBL/GenBank/DDBJ databases">
        <title>The complete nuclear genome of the prasinophyte Chloropicon primus (CCMP1205).</title>
        <authorList>
            <person name="Pombert J.-F."/>
            <person name="Otis C."/>
            <person name="Turmel M."/>
            <person name="Lemieux C."/>
        </authorList>
    </citation>
    <scope>NUCLEOTIDE SEQUENCE [LARGE SCALE GENOMIC DNA]</scope>
    <source>
        <strain evidence="2 3">CCMP1205</strain>
    </source>
</reference>
<evidence type="ECO:0000313" key="2">
    <source>
        <dbReference type="EMBL" id="QDZ22531.1"/>
    </source>
</evidence>
<evidence type="ECO:0000313" key="3">
    <source>
        <dbReference type="Proteomes" id="UP000316726"/>
    </source>
</evidence>